<organism evidence="2 3">
    <name type="scientific">Aulographum hederae CBS 113979</name>
    <dbReference type="NCBI Taxonomy" id="1176131"/>
    <lineage>
        <taxon>Eukaryota</taxon>
        <taxon>Fungi</taxon>
        <taxon>Dikarya</taxon>
        <taxon>Ascomycota</taxon>
        <taxon>Pezizomycotina</taxon>
        <taxon>Dothideomycetes</taxon>
        <taxon>Pleosporomycetidae</taxon>
        <taxon>Aulographales</taxon>
        <taxon>Aulographaceae</taxon>
    </lineage>
</organism>
<feature type="compositionally biased region" description="Basic and acidic residues" evidence="1">
    <location>
        <begin position="255"/>
        <end position="276"/>
    </location>
</feature>
<accession>A0A6G1HH86</accession>
<reference evidence="2" key="1">
    <citation type="journal article" date="2020" name="Stud. Mycol.">
        <title>101 Dothideomycetes genomes: a test case for predicting lifestyles and emergence of pathogens.</title>
        <authorList>
            <person name="Haridas S."/>
            <person name="Albert R."/>
            <person name="Binder M."/>
            <person name="Bloem J."/>
            <person name="Labutti K."/>
            <person name="Salamov A."/>
            <person name="Andreopoulos B."/>
            <person name="Baker S."/>
            <person name="Barry K."/>
            <person name="Bills G."/>
            <person name="Bluhm B."/>
            <person name="Cannon C."/>
            <person name="Castanera R."/>
            <person name="Culley D."/>
            <person name="Daum C."/>
            <person name="Ezra D."/>
            <person name="Gonzalez J."/>
            <person name="Henrissat B."/>
            <person name="Kuo A."/>
            <person name="Liang C."/>
            <person name="Lipzen A."/>
            <person name="Lutzoni F."/>
            <person name="Magnuson J."/>
            <person name="Mondo S."/>
            <person name="Nolan M."/>
            <person name="Ohm R."/>
            <person name="Pangilinan J."/>
            <person name="Park H.-J."/>
            <person name="Ramirez L."/>
            <person name="Alfaro M."/>
            <person name="Sun H."/>
            <person name="Tritt A."/>
            <person name="Yoshinaga Y."/>
            <person name="Zwiers L.-H."/>
            <person name="Turgeon B."/>
            <person name="Goodwin S."/>
            <person name="Spatafora J."/>
            <person name="Crous P."/>
            <person name="Grigoriev I."/>
        </authorList>
    </citation>
    <scope>NUCLEOTIDE SEQUENCE</scope>
    <source>
        <strain evidence="2">CBS 113979</strain>
    </source>
</reference>
<feature type="region of interest" description="Disordered" evidence="1">
    <location>
        <begin position="243"/>
        <end position="285"/>
    </location>
</feature>
<dbReference type="OrthoDB" id="891726at2759"/>
<dbReference type="AlphaFoldDB" id="A0A6G1HH86"/>
<keyword evidence="3" id="KW-1185">Reference proteome</keyword>
<evidence type="ECO:0000313" key="3">
    <source>
        <dbReference type="Proteomes" id="UP000800041"/>
    </source>
</evidence>
<dbReference type="Proteomes" id="UP000800041">
    <property type="component" value="Unassembled WGS sequence"/>
</dbReference>
<dbReference type="Pfam" id="PF04450">
    <property type="entry name" value="BSP"/>
    <property type="match status" value="1"/>
</dbReference>
<dbReference type="PANTHER" id="PTHR33321">
    <property type="match status" value="1"/>
</dbReference>
<evidence type="ECO:0000256" key="1">
    <source>
        <dbReference type="SAM" id="MobiDB-lite"/>
    </source>
</evidence>
<dbReference type="PANTHER" id="PTHR33321:SF12">
    <property type="entry name" value="PLANT BASIC SECRETORY PROTEIN (BSP) FAMILY PROTEIN"/>
    <property type="match status" value="1"/>
</dbReference>
<sequence length="285" mass="32317">MPPLQSKYFQLPMSPAQPLPSQKPIHNPKTPCPLLRLELRDLSSDGARTFLTFINAAIVLQEAIDGIFRYLYTENCHVPTTRSVTLVLRSMPGVAYTTAKDLDNDHKEIHFSTDYIEGIAKERKEKEMLGVIRHEMVHCFQWDAEGSAPGGLIEGIADWVRLKSDLVPPHWKQEANGDWDAGYQHTGYFLEYLEETYGEGSVVSVNEKLSKKKYEEHAFWRDLFGKEVLTLWKEYGKKLEEEAEAKGEALNSNKAAEKEVGVDHEPKTDLSLKDLNDGGTPDVLR</sequence>
<evidence type="ECO:0000313" key="2">
    <source>
        <dbReference type="EMBL" id="KAF1992444.1"/>
    </source>
</evidence>
<dbReference type="InterPro" id="IPR007541">
    <property type="entry name" value="Uncharacterised_BSP"/>
</dbReference>
<proteinExistence type="predicted"/>
<protein>
    <submittedName>
        <fullName evidence="2">BSP-domain-containing protein</fullName>
    </submittedName>
</protein>
<name>A0A6G1HH86_9PEZI</name>
<gene>
    <name evidence="2" type="ORF">K402DRAFT_388098</name>
</gene>
<dbReference type="EMBL" id="ML977137">
    <property type="protein sequence ID" value="KAF1992444.1"/>
    <property type="molecule type" value="Genomic_DNA"/>
</dbReference>